<name>A0A1Y1VY40_9FUNG</name>
<dbReference type="AlphaFoldDB" id="A0A1Y1VY40"/>
<accession>A0A1Y1VY40</accession>
<comment type="catalytic activity">
    <reaction evidence="11">
        <text>a (3R)-hydroxyacyl-[ACP] + NADP(+) = a 3-oxoacyl-[ACP] + NADPH + H(+)</text>
        <dbReference type="Rhea" id="RHEA:17397"/>
        <dbReference type="Rhea" id="RHEA-COMP:9916"/>
        <dbReference type="Rhea" id="RHEA-COMP:9945"/>
        <dbReference type="ChEBI" id="CHEBI:15378"/>
        <dbReference type="ChEBI" id="CHEBI:57783"/>
        <dbReference type="ChEBI" id="CHEBI:58349"/>
        <dbReference type="ChEBI" id="CHEBI:78776"/>
        <dbReference type="ChEBI" id="CHEBI:78827"/>
        <dbReference type="EC" id="1.1.1.100"/>
    </reaction>
</comment>
<proteinExistence type="inferred from homology"/>
<dbReference type="SMR" id="A0A1Y1VY40"/>
<evidence type="ECO:0000313" key="14">
    <source>
        <dbReference type="EMBL" id="ORX66190.1"/>
    </source>
</evidence>
<comment type="caution">
    <text evidence="14">The sequence shown here is derived from an EMBL/GenBank/DDBJ whole genome shotgun (WGS) entry which is preliminary data.</text>
</comment>
<evidence type="ECO:0000256" key="12">
    <source>
        <dbReference type="ARBA" id="ARBA00049541"/>
    </source>
</evidence>
<dbReference type="EMBL" id="MCFD01000017">
    <property type="protein sequence ID" value="ORX66190.1"/>
    <property type="molecule type" value="Genomic_DNA"/>
</dbReference>
<dbReference type="GO" id="GO:0004321">
    <property type="term" value="F:fatty-acyl-CoA synthase activity"/>
    <property type="evidence" value="ECO:0007669"/>
    <property type="project" value="UniProtKB-EC"/>
</dbReference>
<dbReference type="STRING" id="61395.A0A1Y1VY40"/>
<keyword evidence="4" id="KW-0808">Transferase</keyword>
<organism evidence="14 15">
    <name type="scientific">Linderina pennispora</name>
    <dbReference type="NCBI Taxonomy" id="61395"/>
    <lineage>
        <taxon>Eukaryota</taxon>
        <taxon>Fungi</taxon>
        <taxon>Fungi incertae sedis</taxon>
        <taxon>Zoopagomycota</taxon>
        <taxon>Kickxellomycotina</taxon>
        <taxon>Kickxellomycetes</taxon>
        <taxon>Kickxellales</taxon>
        <taxon>Kickxellaceae</taxon>
        <taxon>Linderina</taxon>
    </lineage>
</organism>
<dbReference type="GO" id="GO:0006633">
    <property type="term" value="P:fatty acid biosynthetic process"/>
    <property type="evidence" value="ECO:0007669"/>
    <property type="project" value="InterPro"/>
</dbReference>
<keyword evidence="2" id="KW-0596">Phosphopantetheine</keyword>
<dbReference type="Pfam" id="PF01648">
    <property type="entry name" value="ACPS"/>
    <property type="match status" value="1"/>
</dbReference>
<dbReference type="NCBIfam" id="TIGR00556">
    <property type="entry name" value="pantethn_trn"/>
    <property type="match status" value="1"/>
</dbReference>
<evidence type="ECO:0000313" key="15">
    <source>
        <dbReference type="Proteomes" id="UP000193922"/>
    </source>
</evidence>
<gene>
    <name evidence="14" type="ORF">DL89DRAFT_260484</name>
</gene>
<dbReference type="GO" id="GO:0008897">
    <property type="term" value="F:holo-[acyl-carrier-protein] synthase activity"/>
    <property type="evidence" value="ECO:0007669"/>
    <property type="project" value="InterPro"/>
</dbReference>
<evidence type="ECO:0000259" key="13">
    <source>
        <dbReference type="Pfam" id="PF01648"/>
    </source>
</evidence>
<evidence type="ECO:0000256" key="3">
    <source>
        <dbReference type="ARBA" id="ARBA00022553"/>
    </source>
</evidence>
<reference evidence="14 15" key="1">
    <citation type="submission" date="2016-07" db="EMBL/GenBank/DDBJ databases">
        <title>Pervasive Adenine N6-methylation of Active Genes in Fungi.</title>
        <authorList>
            <consortium name="DOE Joint Genome Institute"/>
            <person name="Mondo S.J."/>
            <person name="Dannebaum R.O."/>
            <person name="Kuo R.C."/>
            <person name="Labutti K."/>
            <person name="Haridas S."/>
            <person name="Kuo A."/>
            <person name="Salamov A."/>
            <person name="Ahrendt S.R."/>
            <person name="Lipzen A."/>
            <person name="Sullivan W."/>
            <person name="Andreopoulos W.B."/>
            <person name="Clum A."/>
            <person name="Lindquist E."/>
            <person name="Daum C."/>
            <person name="Ramamoorthy G.K."/>
            <person name="Gryganskyi A."/>
            <person name="Culley D."/>
            <person name="Magnuson J.K."/>
            <person name="James T.Y."/>
            <person name="O'Malley M.A."/>
            <person name="Stajich J.E."/>
            <person name="Spatafora J.W."/>
            <person name="Visel A."/>
            <person name="Grigoriev I.V."/>
        </authorList>
    </citation>
    <scope>NUCLEOTIDE SEQUENCE [LARGE SCALE GENOMIC DNA]</scope>
    <source>
        <strain evidence="14 15">ATCC 12442</strain>
    </source>
</reference>
<evidence type="ECO:0000256" key="1">
    <source>
        <dbReference type="ARBA" id="ARBA00007485"/>
    </source>
</evidence>
<evidence type="ECO:0000256" key="9">
    <source>
        <dbReference type="ARBA" id="ARBA00023268"/>
    </source>
</evidence>
<dbReference type="Gene3D" id="3.90.470.20">
    <property type="entry name" value="4'-phosphopantetheinyl transferase domain"/>
    <property type="match status" value="1"/>
</dbReference>
<comment type="catalytic activity">
    <reaction evidence="12">
        <text>a fatty acyl-[ACP] + malonyl-[ACP] + H(+) = a 3-oxoacyl-[ACP] + holo-[ACP] + CO2</text>
        <dbReference type="Rhea" id="RHEA:22836"/>
        <dbReference type="Rhea" id="RHEA-COMP:9623"/>
        <dbReference type="Rhea" id="RHEA-COMP:9685"/>
        <dbReference type="Rhea" id="RHEA-COMP:9916"/>
        <dbReference type="Rhea" id="RHEA-COMP:14125"/>
        <dbReference type="ChEBI" id="CHEBI:15378"/>
        <dbReference type="ChEBI" id="CHEBI:16526"/>
        <dbReference type="ChEBI" id="CHEBI:64479"/>
        <dbReference type="ChEBI" id="CHEBI:78449"/>
        <dbReference type="ChEBI" id="CHEBI:78776"/>
        <dbReference type="ChEBI" id="CHEBI:138651"/>
        <dbReference type="EC" id="2.3.1.41"/>
    </reaction>
</comment>
<evidence type="ECO:0000256" key="8">
    <source>
        <dbReference type="ARBA" id="ARBA00023002"/>
    </source>
</evidence>
<feature type="domain" description="4'-phosphopantetheinyl transferase" evidence="13">
    <location>
        <begin position="6"/>
        <end position="116"/>
    </location>
</feature>
<keyword evidence="7" id="KW-0521">NADP</keyword>
<dbReference type="GO" id="GO:0004315">
    <property type="term" value="F:3-oxoacyl-[acyl-carrier-protein] synthase activity"/>
    <property type="evidence" value="ECO:0007669"/>
    <property type="project" value="UniProtKB-EC"/>
</dbReference>
<keyword evidence="3" id="KW-0597">Phosphoprotein</keyword>
<protein>
    <submittedName>
        <fullName evidence="14">Phosphopantetheine--protei</fullName>
    </submittedName>
</protein>
<evidence type="ECO:0000256" key="5">
    <source>
        <dbReference type="ARBA" id="ARBA00022723"/>
    </source>
</evidence>
<evidence type="ECO:0000256" key="4">
    <source>
        <dbReference type="ARBA" id="ARBA00022679"/>
    </source>
</evidence>
<dbReference type="GeneID" id="63802437"/>
<comment type="similarity">
    <text evidence="1">Belongs to the thiolase-like superfamily. Fungal fatty acid synthetase subunit alpha family.</text>
</comment>
<keyword evidence="9" id="KW-0511">Multifunctional enzyme</keyword>
<keyword evidence="6" id="KW-0460">Magnesium</keyword>
<dbReference type="Proteomes" id="UP000193922">
    <property type="component" value="Unassembled WGS sequence"/>
</dbReference>
<keyword evidence="8" id="KW-0560">Oxidoreductase</keyword>
<evidence type="ECO:0000256" key="2">
    <source>
        <dbReference type="ARBA" id="ARBA00022450"/>
    </source>
</evidence>
<evidence type="ECO:0000256" key="7">
    <source>
        <dbReference type="ARBA" id="ARBA00022857"/>
    </source>
</evidence>
<dbReference type="GO" id="GO:0000287">
    <property type="term" value="F:magnesium ion binding"/>
    <property type="evidence" value="ECO:0007669"/>
    <property type="project" value="InterPro"/>
</dbReference>
<dbReference type="InterPro" id="IPR008278">
    <property type="entry name" value="4-PPantetheinyl_Trfase_dom"/>
</dbReference>
<keyword evidence="15" id="KW-1185">Reference proteome</keyword>
<dbReference type="InterPro" id="IPR037143">
    <property type="entry name" value="4-PPantetheinyl_Trfase_dom_sf"/>
</dbReference>
<dbReference type="SUPFAM" id="SSF56214">
    <property type="entry name" value="4'-phosphopantetheinyl transferase"/>
    <property type="match status" value="1"/>
</dbReference>
<evidence type="ECO:0000256" key="11">
    <source>
        <dbReference type="ARBA" id="ARBA00048508"/>
    </source>
</evidence>
<dbReference type="InterPro" id="IPR004568">
    <property type="entry name" value="Ppantetheine-prot_Trfase_dom"/>
</dbReference>
<comment type="catalytic activity">
    <reaction evidence="10">
        <text>acetyl-CoA + n malonyl-CoA + 2n NADPH + 4n H(+) = a long-chain-acyl-CoA + n CoA + n CO2 + 2n NADP(+).</text>
        <dbReference type="EC" id="2.3.1.86"/>
    </reaction>
</comment>
<dbReference type="RefSeq" id="XP_040740217.1">
    <property type="nucleotide sequence ID" value="XM_040885789.1"/>
</dbReference>
<dbReference type="OrthoDB" id="2015551at2759"/>
<dbReference type="GO" id="GO:0004316">
    <property type="term" value="F:3-oxoacyl-[acyl-carrier-protein] reductase (NADPH) activity"/>
    <property type="evidence" value="ECO:0007669"/>
    <property type="project" value="UniProtKB-EC"/>
</dbReference>
<keyword evidence="5" id="KW-0479">Metal-binding</keyword>
<dbReference type="FunFam" id="3.90.470.20:FF:000005">
    <property type="entry name" value="Fatty acid synthase alpha subunit FasA"/>
    <property type="match status" value="1"/>
</dbReference>
<evidence type="ECO:0000256" key="10">
    <source>
        <dbReference type="ARBA" id="ARBA00048237"/>
    </source>
</evidence>
<evidence type="ECO:0000256" key="6">
    <source>
        <dbReference type="ARBA" id="ARBA00022842"/>
    </source>
</evidence>
<sequence>MLEDINIENETFIERNYTEREIAYCQRQPNPHASFTGRWCAKEAVVKAVSNLHLQREKVWVRGSAAPLIDIEIVIAESGAPEVVLHGEVEEAAEKAGVQYVKVSISHIDTYAIATAISY</sequence>